<dbReference type="EMBL" id="CYKH01001850">
    <property type="protein sequence ID" value="CUI15161.1"/>
    <property type="molecule type" value="Genomic_DNA"/>
</dbReference>
<dbReference type="VEuPathDB" id="TriTrypDB:BSAL_27775"/>
<keyword evidence="3" id="KW-1185">Reference proteome</keyword>
<feature type="region of interest" description="Disordered" evidence="1">
    <location>
        <begin position="572"/>
        <end position="594"/>
    </location>
</feature>
<dbReference type="Proteomes" id="UP000051952">
    <property type="component" value="Unassembled WGS sequence"/>
</dbReference>
<dbReference type="AlphaFoldDB" id="A0A0S4KLC0"/>
<evidence type="ECO:0000256" key="1">
    <source>
        <dbReference type="SAM" id="MobiDB-lite"/>
    </source>
</evidence>
<reference evidence="3" key="1">
    <citation type="submission" date="2015-09" db="EMBL/GenBank/DDBJ databases">
        <authorList>
            <consortium name="Pathogen Informatics"/>
        </authorList>
    </citation>
    <scope>NUCLEOTIDE SEQUENCE [LARGE SCALE GENOMIC DNA]</scope>
    <source>
        <strain evidence="3">Lake Konstanz</strain>
    </source>
</reference>
<proteinExistence type="predicted"/>
<name>A0A0S4KLC0_BODSA</name>
<evidence type="ECO:0000313" key="2">
    <source>
        <dbReference type="EMBL" id="CUI15161.1"/>
    </source>
</evidence>
<dbReference type="OrthoDB" id="10689756at2759"/>
<feature type="region of interest" description="Disordered" evidence="1">
    <location>
        <begin position="680"/>
        <end position="745"/>
    </location>
</feature>
<feature type="compositionally biased region" description="Polar residues" evidence="1">
    <location>
        <begin position="693"/>
        <end position="733"/>
    </location>
</feature>
<evidence type="ECO:0000313" key="3">
    <source>
        <dbReference type="Proteomes" id="UP000051952"/>
    </source>
</evidence>
<feature type="compositionally biased region" description="Polar residues" evidence="1">
    <location>
        <begin position="572"/>
        <end position="589"/>
    </location>
</feature>
<sequence>MAAVTAPVQVDESLVQFTSSVGTKRLASVLRQLSHNAAVNARVIVSLQHTLEEFRTTASQQHETLLTRLDNETRLRLELEHTVQDQRKRIDKFEKTFALQETVDEHVKDLNTKIQRALSFIQEIEDGSGERVTKFVGGYIQAFVPKWYAGVSGEMMEWVKNLVQESSDDAASSLDRRGAESDEKAEQELLKAQANIFQQLHRLNEERRKEISKTRTEIYDRFTESDNRTDHLIAQSKHVQEKRHSTTRRRLRAIEESACALRTTMCVDDGLCRELHNLLVNHTFPEGDPRCSAAKVSSSAEVVPDEKDADHAVPGEQRGHDVEELFQRLSADDCARDVRVRRVAQTPHFVAQRTMLQKEFSERMDFLKTDLHNDLVSEIFDLQREIRGKVGTNKLGELLDQYRDEGLYANVKFLMQDMNEIKINKVDMVLFVEGLRSKADVRVMDTKVDKTLVTTQIETIERKLDDMVTSTTRTEHRIMRMENQMNAPRRGTVTAIASAPVRHHNNNNHHHSQSGGGDVAPPMIEDRVGSSKGGKLIRGNRRLSAAGAYNSPYRRNSVSPNNEEWTDPFAPTSSSVLRPQTGGSPTTANGNGGGNIQDTIDQMLERGFPAQVVVPESTRDISRLHHSVVKTSHEKQVAVIIGEEDPDVEGVTHHPSVPTVMRVSSSPSSGTNAKHAVIAEGLHLTSPRKAPSSAISTGSTKRQPSAQGAPTTTGSARPTSTSDRMATSSSLTASKIGPGMIGPGMIPMTKAQEAYCAALETDPPQSSGIGFAIGMKYGEKRDY</sequence>
<gene>
    <name evidence="2" type="ORF">BSAL_27775</name>
</gene>
<protein>
    <submittedName>
        <fullName evidence="2">Uncharacterized protein</fullName>
    </submittedName>
</protein>
<accession>A0A0S4KLC0</accession>
<organism evidence="2 3">
    <name type="scientific">Bodo saltans</name>
    <name type="common">Flagellated protozoan</name>
    <dbReference type="NCBI Taxonomy" id="75058"/>
    <lineage>
        <taxon>Eukaryota</taxon>
        <taxon>Discoba</taxon>
        <taxon>Euglenozoa</taxon>
        <taxon>Kinetoplastea</taxon>
        <taxon>Metakinetoplastina</taxon>
        <taxon>Eubodonida</taxon>
        <taxon>Bodonidae</taxon>
        <taxon>Bodo</taxon>
    </lineage>
</organism>